<evidence type="ECO:0000313" key="8">
    <source>
        <dbReference type="Proteomes" id="UP000274922"/>
    </source>
</evidence>
<dbReference type="PANTHER" id="PTHR13903">
    <property type="entry name" value="PIRIN-RELATED"/>
    <property type="match status" value="1"/>
</dbReference>
<keyword evidence="2" id="KW-0479">Metal-binding</keyword>
<reference evidence="8" key="1">
    <citation type="journal article" date="2018" name="Nat. Microbiol.">
        <title>Leveraging single-cell genomics to expand the fungal tree of life.</title>
        <authorList>
            <person name="Ahrendt S.R."/>
            <person name="Quandt C.A."/>
            <person name="Ciobanu D."/>
            <person name="Clum A."/>
            <person name="Salamov A."/>
            <person name="Andreopoulos B."/>
            <person name="Cheng J.F."/>
            <person name="Woyke T."/>
            <person name="Pelin A."/>
            <person name="Henrissat B."/>
            <person name="Reynolds N.K."/>
            <person name="Benny G.L."/>
            <person name="Smith M.E."/>
            <person name="James T.Y."/>
            <person name="Grigoriev I.V."/>
        </authorList>
    </citation>
    <scope>NUCLEOTIDE SEQUENCE [LARGE SCALE GENOMIC DNA]</scope>
    <source>
        <strain evidence="8">ATCC 52028</strain>
    </source>
</reference>
<organism evidence="7 8">
    <name type="scientific">Caulochytrium protostelioides</name>
    <dbReference type="NCBI Taxonomy" id="1555241"/>
    <lineage>
        <taxon>Eukaryota</taxon>
        <taxon>Fungi</taxon>
        <taxon>Fungi incertae sedis</taxon>
        <taxon>Chytridiomycota</taxon>
        <taxon>Chytridiomycota incertae sedis</taxon>
        <taxon>Chytridiomycetes</taxon>
        <taxon>Caulochytriales</taxon>
        <taxon>Caulochytriaceae</taxon>
        <taxon>Caulochytrium</taxon>
    </lineage>
</organism>
<evidence type="ECO:0000256" key="2">
    <source>
        <dbReference type="PIRSR" id="PIRSR006232-1"/>
    </source>
</evidence>
<dbReference type="STRING" id="1555241.A0A4P9XDG0"/>
<gene>
    <name evidence="7" type="ORF">CXG81DRAFT_9394</name>
</gene>
<evidence type="ECO:0000256" key="4">
    <source>
        <dbReference type="SAM" id="MobiDB-lite"/>
    </source>
</evidence>
<dbReference type="InterPro" id="IPR003829">
    <property type="entry name" value="Pirin_N_dom"/>
</dbReference>
<evidence type="ECO:0000313" key="7">
    <source>
        <dbReference type="EMBL" id="RKP03546.1"/>
    </source>
</evidence>
<evidence type="ECO:0000259" key="6">
    <source>
        <dbReference type="Pfam" id="PF05726"/>
    </source>
</evidence>
<feature type="binding site" evidence="2">
    <location>
        <position position="68"/>
    </location>
    <ligand>
        <name>Fe cation</name>
        <dbReference type="ChEBI" id="CHEBI:24875"/>
    </ligand>
</feature>
<dbReference type="CDD" id="cd02247">
    <property type="entry name" value="cupin_pirin_C"/>
    <property type="match status" value="1"/>
</dbReference>
<dbReference type="Gene3D" id="2.60.120.10">
    <property type="entry name" value="Jelly Rolls"/>
    <property type="match status" value="2"/>
</dbReference>
<dbReference type="CDD" id="cd02909">
    <property type="entry name" value="cupin_pirin_N"/>
    <property type="match status" value="1"/>
</dbReference>
<dbReference type="Pfam" id="PF05726">
    <property type="entry name" value="Pirin_C"/>
    <property type="match status" value="1"/>
</dbReference>
<name>A0A4P9XDG0_9FUNG</name>
<dbReference type="PIRSF" id="PIRSF006232">
    <property type="entry name" value="Pirin"/>
    <property type="match status" value="1"/>
</dbReference>
<feature type="region of interest" description="Disordered" evidence="4">
    <location>
        <begin position="1"/>
        <end position="23"/>
    </location>
</feature>
<accession>A0A4P9XDG0</accession>
<feature type="domain" description="Pirin C-terminal" evidence="6">
    <location>
        <begin position="185"/>
        <end position="291"/>
    </location>
</feature>
<comment type="cofactor">
    <cofactor evidence="2">
        <name>Fe cation</name>
        <dbReference type="ChEBI" id="CHEBI:24875"/>
    </cofactor>
    <text evidence="2">Binds 1 Fe cation per subunit.</text>
</comment>
<dbReference type="InterPro" id="IPR011051">
    <property type="entry name" value="RmlC_Cupin_sf"/>
</dbReference>
<dbReference type="InterPro" id="IPR014710">
    <property type="entry name" value="RmlC-like_jellyroll"/>
</dbReference>
<keyword evidence="2" id="KW-0408">Iron</keyword>
<dbReference type="SUPFAM" id="SSF51182">
    <property type="entry name" value="RmlC-like cupins"/>
    <property type="match status" value="1"/>
</dbReference>
<feature type="binding site" evidence="2">
    <location>
        <position position="70"/>
    </location>
    <ligand>
        <name>Fe cation</name>
        <dbReference type="ChEBI" id="CHEBI:24875"/>
    </ligand>
</feature>
<dbReference type="EMBL" id="ML014121">
    <property type="protein sequence ID" value="RKP03546.1"/>
    <property type="molecule type" value="Genomic_DNA"/>
</dbReference>
<dbReference type="GO" id="GO:0046872">
    <property type="term" value="F:metal ion binding"/>
    <property type="evidence" value="ECO:0007669"/>
    <property type="project" value="UniProtKB-KW"/>
</dbReference>
<proteinExistence type="inferred from homology"/>
<dbReference type="InterPro" id="IPR008778">
    <property type="entry name" value="Pirin_C_dom"/>
</dbReference>
<protein>
    <recommendedName>
        <fullName evidence="9">Pirin-like protein</fullName>
    </recommendedName>
</protein>
<dbReference type="AlphaFoldDB" id="A0A4P9XDG0"/>
<evidence type="ECO:0000256" key="3">
    <source>
        <dbReference type="RuleBase" id="RU003457"/>
    </source>
</evidence>
<feature type="binding site" evidence="2">
    <location>
        <position position="113"/>
    </location>
    <ligand>
        <name>Fe cation</name>
        <dbReference type="ChEBI" id="CHEBI:24875"/>
    </ligand>
</feature>
<dbReference type="OrthoDB" id="198735at2759"/>
<keyword evidence="8" id="KW-1185">Reference proteome</keyword>
<dbReference type="InterPro" id="IPR012093">
    <property type="entry name" value="Pirin"/>
</dbReference>
<evidence type="ECO:0008006" key="9">
    <source>
        <dbReference type="Google" id="ProtNLM"/>
    </source>
</evidence>
<feature type="binding site" evidence="2">
    <location>
        <position position="115"/>
    </location>
    <ligand>
        <name>Fe cation</name>
        <dbReference type="ChEBI" id="CHEBI:24875"/>
    </ligand>
</feature>
<feature type="domain" description="Pirin N-terminal" evidence="5">
    <location>
        <begin position="34"/>
        <end position="130"/>
    </location>
</feature>
<dbReference type="PANTHER" id="PTHR13903:SF8">
    <property type="entry name" value="PIRIN"/>
    <property type="match status" value="1"/>
</dbReference>
<sequence length="308" mass="33252">MATSTPAVSPEPKAVTVRTSVPSRKQSEGVGCTVFRSIGSAAFRNLDPFLMLDFFDSKPAPGVGFFSHPHRGFVTCSYMLGGEGMLHEDHTGTKGHLRPGDLQWMTAGRGVLHSEIPIGDTNVRGLQLWVNLPASKKMIPPDYQEISASRVPTATSPDGQVVVRVLSGECMGVAAAVQTFSPITYLDVTIQPGASWTLPIDPSYTNFVFTLDGTARFGRDRVTGIAKASIVFNTDGTVLPVSVDADAAEPARFVFLSGKPLHEPIVQHGPFVMNTQREIYEAIQDFQSASNGFENSHDWTASIEAGRR</sequence>
<dbReference type="Proteomes" id="UP000274922">
    <property type="component" value="Unassembled WGS sequence"/>
</dbReference>
<evidence type="ECO:0000259" key="5">
    <source>
        <dbReference type="Pfam" id="PF02678"/>
    </source>
</evidence>
<comment type="similarity">
    <text evidence="1 3">Belongs to the pirin family.</text>
</comment>
<evidence type="ECO:0000256" key="1">
    <source>
        <dbReference type="ARBA" id="ARBA00008416"/>
    </source>
</evidence>
<dbReference type="Pfam" id="PF02678">
    <property type="entry name" value="Pirin"/>
    <property type="match status" value="1"/>
</dbReference>